<name>A0A0H5QRA8_9EUKA</name>
<reference evidence="2" key="1">
    <citation type="submission" date="2015-04" db="EMBL/GenBank/DDBJ databases">
        <title>The genome sequence of the plant pathogenic Rhizarian Plasmodiophora brassicae reveals insights in its biotrophic life cycle and the origin of chitin synthesis.</title>
        <authorList>
            <person name="Schwelm A."/>
            <person name="Fogelqvist J."/>
            <person name="Knaust A."/>
            <person name="Julke S."/>
            <person name="Lilja T."/>
            <person name="Dhandapani V."/>
            <person name="Bonilla-Rosso G."/>
            <person name="Karlsson M."/>
            <person name="Shevchenko A."/>
            <person name="Choi S.R."/>
            <person name="Kim H.G."/>
            <person name="Park J.Y."/>
            <person name="Lim Y.P."/>
            <person name="Ludwig-Muller J."/>
            <person name="Dixelius C."/>
        </authorList>
    </citation>
    <scope>NUCLEOTIDE SEQUENCE</scope>
    <source>
        <tissue evidence="2">Potato root galls</tissue>
    </source>
</reference>
<keyword evidence="1" id="KW-0732">Signal</keyword>
<sequence>MMMTMVMKGLFAVALISTMTVFAAGDEPVKADADLIAAKLETETDVANFRKLIKAAESIWMNKQRLSEMSWFDRNFRITAASKALNVELIEYRRLLKSMSLSKTVKAPVLDEIKALGAKERDP</sequence>
<evidence type="ECO:0000256" key="1">
    <source>
        <dbReference type="SAM" id="SignalP"/>
    </source>
</evidence>
<dbReference type="EMBL" id="HACM01003705">
    <property type="protein sequence ID" value="CRZ04147.1"/>
    <property type="molecule type" value="Transcribed_RNA"/>
</dbReference>
<proteinExistence type="predicted"/>
<accession>A0A0H5QRA8</accession>
<feature type="signal peptide" evidence="1">
    <location>
        <begin position="1"/>
        <end position="25"/>
    </location>
</feature>
<organism evidence="2">
    <name type="scientific">Spongospora subterranea</name>
    <dbReference type="NCBI Taxonomy" id="70186"/>
    <lineage>
        <taxon>Eukaryota</taxon>
        <taxon>Sar</taxon>
        <taxon>Rhizaria</taxon>
        <taxon>Endomyxa</taxon>
        <taxon>Phytomyxea</taxon>
        <taxon>Plasmodiophorida</taxon>
        <taxon>Plasmodiophoridae</taxon>
        <taxon>Spongospora</taxon>
    </lineage>
</organism>
<protein>
    <submittedName>
        <fullName evidence="2">Uncharacterized protein</fullName>
    </submittedName>
</protein>
<evidence type="ECO:0000313" key="2">
    <source>
        <dbReference type="EMBL" id="CRZ04147.1"/>
    </source>
</evidence>
<dbReference type="AlphaFoldDB" id="A0A0H5QRA8"/>
<feature type="chain" id="PRO_5005223590" evidence="1">
    <location>
        <begin position="26"/>
        <end position="123"/>
    </location>
</feature>
<feature type="non-terminal residue" evidence="2">
    <location>
        <position position="123"/>
    </location>
</feature>